<dbReference type="InterPro" id="IPR001789">
    <property type="entry name" value="Sig_transdc_resp-reg_receiver"/>
</dbReference>
<dbReference type="PROSITE" id="PS50110">
    <property type="entry name" value="RESPONSE_REGULATORY"/>
    <property type="match status" value="1"/>
</dbReference>
<dbReference type="EMBL" id="CADCVN010000366">
    <property type="protein sequence ID" value="CAA9480221.1"/>
    <property type="molecule type" value="Genomic_DNA"/>
</dbReference>
<dbReference type="SMART" id="SM00448">
    <property type="entry name" value="REC"/>
    <property type="match status" value="1"/>
</dbReference>
<dbReference type="PROSITE" id="PS50930">
    <property type="entry name" value="HTH_LYTTR"/>
    <property type="match status" value="1"/>
</dbReference>
<dbReference type="PANTHER" id="PTHR37299:SF1">
    <property type="entry name" value="STAGE 0 SPORULATION PROTEIN A HOMOLOG"/>
    <property type="match status" value="1"/>
</dbReference>
<dbReference type="SUPFAM" id="SSF52172">
    <property type="entry name" value="CheY-like"/>
    <property type="match status" value="1"/>
</dbReference>
<dbReference type="PANTHER" id="PTHR37299">
    <property type="entry name" value="TRANSCRIPTIONAL REGULATOR-RELATED"/>
    <property type="match status" value="1"/>
</dbReference>
<dbReference type="Pfam" id="PF04397">
    <property type="entry name" value="LytTR"/>
    <property type="match status" value="1"/>
</dbReference>
<reference evidence="4" key="1">
    <citation type="submission" date="2020-02" db="EMBL/GenBank/DDBJ databases">
        <authorList>
            <person name="Meier V. D."/>
        </authorList>
    </citation>
    <scope>NUCLEOTIDE SEQUENCE</scope>
    <source>
        <strain evidence="4">AVDCRST_MAG96</strain>
    </source>
</reference>
<evidence type="ECO:0000256" key="1">
    <source>
        <dbReference type="PROSITE-ProRule" id="PRU00169"/>
    </source>
</evidence>
<evidence type="ECO:0000313" key="4">
    <source>
        <dbReference type="EMBL" id="CAA9480221.1"/>
    </source>
</evidence>
<keyword evidence="1" id="KW-0597">Phosphoprotein</keyword>
<gene>
    <name evidence="4" type="ORF">AVDCRST_MAG96-970</name>
</gene>
<dbReference type="GO" id="GO:0000156">
    <property type="term" value="F:phosphorelay response regulator activity"/>
    <property type="evidence" value="ECO:0007669"/>
    <property type="project" value="InterPro"/>
</dbReference>
<dbReference type="AlphaFoldDB" id="A0A6J4S0Z6"/>
<organism evidence="4">
    <name type="scientific">uncultured Segetibacter sp</name>
    <dbReference type="NCBI Taxonomy" id="481133"/>
    <lineage>
        <taxon>Bacteria</taxon>
        <taxon>Pseudomonadati</taxon>
        <taxon>Bacteroidota</taxon>
        <taxon>Chitinophagia</taxon>
        <taxon>Chitinophagales</taxon>
        <taxon>Chitinophagaceae</taxon>
        <taxon>Segetibacter</taxon>
        <taxon>environmental samples</taxon>
    </lineage>
</organism>
<dbReference type="InterPro" id="IPR011006">
    <property type="entry name" value="CheY-like_superfamily"/>
</dbReference>
<evidence type="ECO:0008006" key="5">
    <source>
        <dbReference type="Google" id="ProtNLM"/>
    </source>
</evidence>
<dbReference type="Pfam" id="PF00072">
    <property type="entry name" value="Response_reg"/>
    <property type="match status" value="1"/>
</dbReference>
<dbReference type="Gene3D" id="2.40.50.1020">
    <property type="entry name" value="LytTr DNA-binding domain"/>
    <property type="match status" value="1"/>
</dbReference>
<feature type="domain" description="Response regulatory" evidence="2">
    <location>
        <begin position="2"/>
        <end position="115"/>
    </location>
</feature>
<feature type="modified residue" description="4-aspartylphosphate" evidence="1">
    <location>
        <position position="54"/>
    </location>
</feature>
<evidence type="ECO:0000259" key="3">
    <source>
        <dbReference type="PROSITE" id="PS50930"/>
    </source>
</evidence>
<evidence type="ECO:0000259" key="2">
    <source>
        <dbReference type="PROSITE" id="PS50110"/>
    </source>
</evidence>
<protein>
    <recommendedName>
        <fullName evidence="5">Two-component transcriptional response regulator, LuxR family</fullName>
    </recommendedName>
</protein>
<dbReference type="InterPro" id="IPR046947">
    <property type="entry name" value="LytR-like"/>
</dbReference>
<sequence>MKAILIDDEPDCIRLLVLQLKEHCPQVQIVGQYTSSEEGLHAIRTLQPDVVFLDIEMPEMNGFTLLEKLDEISFSLIFVTAYNEFALKAFRFSALDYLLKPLDTHELQEAVQKAEKHHRVDQRQIELLKMQLQGGHFPQKIAVPGQGGVVFVELKELVVCEADSNYTKLVLTNGKTYLLSKTLRDVQQVLEERNFLRVHRQYLINLDHIKSYHKGDNAYLLMSNDITVPVAKNQKERLVQKFGWL</sequence>
<accession>A0A6J4S0Z6</accession>
<dbReference type="SMART" id="SM00850">
    <property type="entry name" value="LytTR"/>
    <property type="match status" value="1"/>
</dbReference>
<dbReference type="Gene3D" id="3.40.50.2300">
    <property type="match status" value="1"/>
</dbReference>
<dbReference type="GO" id="GO:0003677">
    <property type="term" value="F:DNA binding"/>
    <property type="evidence" value="ECO:0007669"/>
    <property type="project" value="InterPro"/>
</dbReference>
<proteinExistence type="predicted"/>
<dbReference type="InterPro" id="IPR007492">
    <property type="entry name" value="LytTR_DNA-bd_dom"/>
</dbReference>
<name>A0A6J4S0Z6_9BACT</name>
<feature type="domain" description="HTH LytTR-type" evidence="3">
    <location>
        <begin position="141"/>
        <end position="245"/>
    </location>
</feature>